<organism evidence="3 4">
    <name type="scientific">Ilex paraguariensis</name>
    <name type="common">yerba mate</name>
    <dbReference type="NCBI Taxonomy" id="185542"/>
    <lineage>
        <taxon>Eukaryota</taxon>
        <taxon>Viridiplantae</taxon>
        <taxon>Streptophyta</taxon>
        <taxon>Embryophyta</taxon>
        <taxon>Tracheophyta</taxon>
        <taxon>Spermatophyta</taxon>
        <taxon>Magnoliopsida</taxon>
        <taxon>eudicotyledons</taxon>
        <taxon>Gunneridae</taxon>
        <taxon>Pentapetalae</taxon>
        <taxon>asterids</taxon>
        <taxon>campanulids</taxon>
        <taxon>Aquifoliales</taxon>
        <taxon>Aquifoliaceae</taxon>
        <taxon>Ilex</taxon>
    </lineage>
</organism>
<feature type="compositionally biased region" description="Low complexity" evidence="1">
    <location>
        <begin position="132"/>
        <end position="150"/>
    </location>
</feature>
<dbReference type="EMBL" id="CAUOFW020000948">
    <property type="protein sequence ID" value="CAK9139273.1"/>
    <property type="molecule type" value="Genomic_DNA"/>
</dbReference>
<evidence type="ECO:0000313" key="4">
    <source>
        <dbReference type="Proteomes" id="UP001642360"/>
    </source>
</evidence>
<dbReference type="AlphaFoldDB" id="A0ABC8R9E5"/>
<feature type="compositionally biased region" description="Low complexity" evidence="1">
    <location>
        <begin position="88"/>
        <end position="100"/>
    </location>
</feature>
<reference evidence="3 4" key="1">
    <citation type="submission" date="2024-02" db="EMBL/GenBank/DDBJ databases">
        <authorList>
            <person name="Vignale AGUSTIN F."/>
            <person name="Sosa J E."/>
            <person name="Modenutti C."/>
        </authorList>
    </citation>
    <scope>NUCLEOTIDE SEQUENCE [LARGE SCALE GENOMIC DNA]</scope>
</reference>
<feature type="region of interest" description="Disordered" evidence="1">
    <location>
        <begin position="448"/>
        <end position="511"/>
    </location>
</feature>
<feature type="region of interest" description="Disordered" evidence="1">
    <location>
        <begin position="281"/>
        <end position="302"/>
    </location>
</feature>
<keyword evidence="4" id="KW-1185">Reference proteome</keyword>
<dbReference type="SUPFAM" id="SSF46934">
    <property type="entry name" value="UBA-like"/>
    <property type="match status" value="1"/>
</dbReference>
<dbReference type="InterPro" id="IPR009060">
    <property type="entry name" value="UBA-like_sf"/>
</dbReference>
<name>A0ABC8R9E5_9AQUA</name>
<dbReference type="InterPro" id="IPR009719">
    <property type="entry name" value="GIP1_N"/>
</dbReference>
<sequence>MSGRGSNNGGGGGVVGVQSIPAASRKMVQSLKEIVNCPETEIYAMLKECNMDPYDAVNRLLSQDPFHEVKSKRDKKKENKDTPESRSRGASSTSNRGGRSSTDRYVGRGGSNHFSSDASAMHGKPAYKKENGTNSNTSSSFSASGMAGNNMNQQPPALIESITTANKISTISAVDGISSASQPPSGYQPAWLGVPGHVSMADIVKMGRPHGKTSSMSNPSHHSVNHLYGQGTSSTASHPDFHSSEDHASEDSAINPETGVASALHVSSDDEWPLIEEPPAASVPSVLKPPPDSELHPDASNLPFDRTKRRVRFQVNEVHEAAVPIENLSANHVGSASVSSRKILEDNAGGAALYDNDAYKNMGSYHPQSRTFEHQEDGGVSVASVTTNLEQVNIQADQRAPPDEEGPSVIIPNHLQVQTADCSHLSFGSFRSGINDAFSGPFASRPLKTDMDEASSDADADADASSIGHSDTRNSEYYGDESLRIATEGNPIHSPGANARSYDSPSASQPEVLKQENPELLDGNHYAFPSSTPRYTFENAQEMNTAFSQSQTSSQMQNLGPFSSAMVNYM</sequence>
<feature type="compositionally biased region" description="Acidic residues" evidence="1">
    <location>
        <begin position="452"/>
        <end position="462"/>
    </location>
</feature>
<feature type="region of interest" description="Disordered" evidence="1">
    <location>
        <begin position="63"/>
        <end position="153"/>
    </location>
</feature>
<dbReference type="PANTHER" id="PTHR46445:SF3">
    <property type="entry name" value="RNA POLYMERASE II DEGRADATION FACTOR-LIKE PROTEIN (DUF1296)-RELATED"/>
    <property type="match status" value="1"/>
</dbReference>
<evidence type="ECO:0000256" key="1">
    <source>
        <dbReference type="SAM" id="MobiDB-lite"/>
    </source>
</evidence>
<feature type="compositionally biased region" description="Polar residues" evidence="1">
    <location>
        <begin position="212"/>
        <end position="222"/>
    </location>
</feature>
<feature type="compositionally biased region" description="Basic and acidic residues" evidence="1">
    <location>
        <begin position="239"/>
        <end position="250"/>
    </location>
</feature>
<proteinExistence type="predicted"/>
<evidence type="ECO:0000259" key="2">
    <source>
        <dbReference type="Pfam" id="PF06972"/>
    </source>
</evidence>
<gene>
    <name evidence="3" type="ORF">ILEXP_LOCUS6661</name>
</gene>
<dbReference type="Proteomes" id="UP001642360">
    <property type="component" value="Unassembled WGS sequence"/>
</dbReference>
<feature type="compositionally biased region" description="Basic and acidic residues" evidence="1">
    <location>
        <begin position="65"/>
        <end position="87"/>
    </location>
</feature>
<feature type="region of interest" description="Disordered" evidence="1">
    <location>
        <begin position="208"/>
        <end position="253"/>
    </location>
</feature>
<dbReference type="Pfam" id="PF06972">
    <property type="entry name" value="GIP1_N"/>
    <property type="match status" value="1"/>
</dbReference>
<dbReference type="PANTHER" id="PTHR46445">
    <property type="entry name" value="RNA POLYMERASE II DEGRADATION FACTOR-LIKE PROTEIN (DUF1296)"/>
    <property type="match status" value="1"/>
</dbReference>
<comment type="caution">
    <text evidence="3">The sequence shown here is derived from an EMBL/GenBank/DDBJ whole genome shotgun (WGS) entry which is preliminary data.</text>
</comment>
<evidence type="ECO:0000313" key="3">
    <source>
        <dbReference type="EMBL" id="CAK9139273.1"/>
    </source>
</evidence>
<accession>A0ABC8R9E5</accession>
<protein>
    <recommendedName>
        <fullName evidence="2">GBF-interacting protein 1 N-terminal domain-containing protein</fullName>
    </recommendedName>
</protein>
<feature type="domain" description="GBF-interacting protein 1 N-terminal" evidence="2">
    <location>
        <begin position="20"/>
        <end position="78"/>
    </location>
</feature>